<comment type="caution">
    <text evidence="14">The sequence shown here is derived from an EMBL/GenBank/DDBJ whole genome shotgun (WGS) entry which is preliminary data.</text>
</comment>
<gene>
    <name evidence="14" type="ORF">MNOR_LOCUS42172</name>
</gene>
<feature type="domain" description="C2H2-type" evidence="13">
    <location>
        <begin position="110"/>
        <end position="136"/>
    </location>
</feature>
<dbReference type="PROSITE" id="PS00028">
    <property type="entry name" value="ZINC_FINGER_C2H2_1"/>
    <property type="match status" value="2"/>
</dbReference>
<reference evidence="14 15" key="1">
    <citation type="submission" date="2024-05" db="EMBL/GenBank/DDBJ databases">
        <authorList>
            <person name="Wallberg A."/>
        </authorList>
    </citation>
    <scope>NUCLEOTIDE SEQUENCE [LARGE SCALE GENOMIC DNA]</scope>
</reference>
<comment type="function">
    <text evidence="11">Krueppel is a gap class segmentation protein.</text>
</comment>
<evidence type="ECO:0000256" key="9">
    <source>
        <dbReference type="ARBA" id="ARBA00023242"/>
    </source>
</evidence>
<keyword evidence="3" id="KW-0217">Developmental protein</keyword>
<organism evidence="14 15">
    <name type="scientific">Meganyctiphanes norvegica</name>
    <name type="common">Northern krill</name>
    <name type="synonym">Thysanopoda norvegica</name>
    <dbReference type="NCBI Taxonomy" id="48144"/>
    <lineage>
        <taxon>Eukaryota</taxon>
        <taxon>Metazoa</taxon>
        <taxon>Ecdysozoa</taxon>
        <taxon>Arthropoda</taxon>
        <taxon>Crustacea</taxon>
        <taxon>Multicrustacea</taxon>
        <taxon>Malacostraca</taxon>
        <taxon>Eumalacostraca</taxon>
        <taxon>Eucarida</taxon>
        <taxon>Euphausiacea</taxon>
        <taxon>Euphausiidae</taxon>
        <taxon>Meganyctiphanes</taxon>
    </lineage>
</organism>
<evidence type="ECO:0000313" key="14">
    <source>
        <dbReference type="EMBL" id="CAL4260484.1"/>
    </source>
</evidence>
<evidence type="ECO:0000256" key="1">
    <source>
        <dbReference type="ARBA" id="ARBA00004123"/>
    </source>
</evidence>
<dbReference type="GO" id="GO:0008270">
    <property type="term" value="F:zinc ion binding"/>
    <property type="evidence" value="ECO:0007669"/>
    <property type="project" value="UniProtKB-KW"/>
</dbReference>
<evidence type="ECO:0000256" key="5">
    <source>
        <dbReference type="ARBA" id="ARBA00022737"/>
    </source>
</evidence>
<keyword evidence="15" id="KW-1185">Reference proteome</keyword>
<keyword evidence="9" id="KW-0539">Nucleus</keyword>
<evidence type="ECO:0000256" key="11">
    <source>
        <dbReference type="ARBA" id="ARBA00053345"/>
    </source>
</evidence>
<dbReference type="Gene3D" id="3.30.160.60">
    <property type="entry name" value="Classic Zinc Finger"/>
    <property type="match status" value="3"/>
</dbReference>
<evidence type="ECO:0000256" key="7">
    <source>
        <dbReference type="ARBA" id="ARBA00022833"/>
    </source>
</evidence>
<dbReference type="SMART" id="SM00355">
    <property type="entry name" value="ZnF_C2H2"/>
    <property type="match status" value="2"/>
</dbReference>
<dbReference type="PANTHER" id="PTHR23226">
    <property type="entry name" value="ZINC FINGER AND SCAN DOMAIN-CONTAINING"/>
    <property type="match status" value="1"/>
</dbReference>
<dbReference type="GO" id="GO:0000978">
    <property type="term" value="F:RNA polymerase II cis-regulatory region sequence-specific DNA binding"/>
    <property type="evidence" value="ECO:0007669"/>
    <property type="project" value="TreeGrafter"/>
</dbReference>
<dbReference type="GO" id="GO:0000981">
    <property type="term" value="F:DNA-binding transcription factor activity, RNA polymerase II-specific"/>
    <property type="evidence" value="ECO:0007669"/>
    <property type="project" value="TreeGrafter"/>
</dbReference>
<dbReference type="AlphaFoldDB" id="A0AAV2SXL0"/>
<evidence type="ECO:0000256" key="6">
    <source>
        <dbReference type="ARBA" id="ARBA00022771"/>
    </source>
</evidence>
<evidence type="ECO:0000259" key="13">
    <source>
        <dbReference type="PROSITE" id="PS50157"/>
    </source>
</evidence>
<dbReference type="FunFam" id="3.30.160.60:FF:000478">
    <property type="entry name" value="Zinc finger protein 133"/>
    <property type="match status" value="1"/>
</dbReference>
<dbReference type="FunFam" id="3.30.160.60:FF:001954">
    <property type="entry name" value="Zinc finger protein 787"/>
    <property type="match status" value="1"/>
</dbReference>
<dbReference type="InterPro" id="IPR013087">
    <property type="entry name" value="Znf_C2H2_type"/>
</dbReference>
<feature type="domain" description="C2H2-type" evidence="13">
    <location>
        <begin position="82"/>
        <end position="109"/>
    </location>
</feature>
<dbReference type="PANTHER" id="PTHR23226:SF416">
    <property type="entry name" value="FI01424P"/>
    <property type="match status" value="1"/>
</dbReference>
<dbReference type="GO" id="GO:0005634">
    <property type="term" value="C:nucleus"/>
    <property type="evidence" value="ECO:0007669"/>
    <property type="project" value="UniProtKB-SubCell"/>
</dbReference>
<keyword evidence="7" id="KW-0862">Zinc</keyword>
<evidence type="ECO:0000313" key="15">
    <source>
        <dbReference type="Proteomes" id="UP001497623"/>
    </source>
</evidence>
<dbReference type="SUPFAM" id="SSF57667">
    <property type="entry name" value="beta-beta-alpha zinc fingers"/>
    <property type="match status" value="2"/>
</dbReference>
<evidence type="ECO:0000256" key="2">
    <source>
        <dbReference type="ARBA" id="ARBA00006991"/>
    </source>
</evidence>
<dbReference type="Proteomes" id="UP001497623">
    <property type="component" value="Unassembled WGS sequence"/>
</dbReference>
<comment type="subcellular location">
    <subcellularLocation>
        <location evidence="1">Nucleus</location>
    </subcellularLocation>
</comment>
<dbReference type="Pfam" id="PF00096">
    <property type="entry name" value="zf-C2H2"/>
    <property type="match status" value="2"/>
</dbReference>
<name>A0AAV2SXL0_MEGNR</name>
<keyword evidence="3" id="KW-0302">Gap protein</keyword>
<keyword evidence="5" id="KW-0677">Repeat</keyword>
<feature type="domain" description="C2H2-type" evidence="13">
    <location>
        <begin position="54"/>
        <end position="81"/>
    </location>
</feature>
<comment type="similarity">
    <text evidence="2">Belongs to the krueppel C2H2-type zinc-finger protein family.</text>
</comment>
<dbReference type="InterPro" id="IPR036236">
    <property type="entry name" value="Znf_C2H2_sf"/>
</dbReference>
<dbReference type="PROSITE" id="PS50157">
    <property type="entry name" value="ZINC_FINGER_C2H2_2"/>
    <property type="match status" value="3"/>
</dbReference>
<dbReference type="EMBL" id="CAXKWB010211949">
    <property type="protein sequence ID" value="CAL4260484.1"/>
    <property type="molecule type" value="Genomic_DNA"/>
</dbReference>
<evidence type="ECO:0000256" key="3">
    <source>
        <dbReference type="ARBA" id="ARBA00022492"/>
    </source>
</evidence>
<dbReference type="GO" id="GO:0035282">
    <property type="term" value="P:segmentation"/>
    <property type="evidence" value="ECO:0007669"/>
    <property type="project" value="UniProtKB-KW"/>
</dbReference>
<evidence type="ECO:0000256" key="12">
    <source>
        <dbReference type="PROSITE-ProRule" id="PRU00042"/>
    </source>
</evidence>
<accession>A0AAV2SXL0</accession>
<sequence>MEEKIKIQSVEMKLKEEIETYEEPIDFTGGNYLIKHEKLAFMEHQITPTDGKTYQYSQYDKAFSQNTSINAHQETHTEEKPYQCSQCDKTFSHKGNLKTHQIKHTGEKPYQCSQCDKTFSHKGNLKTHQIKHTGEI</sequence>
<evidence type="ECO:0000256" key="4">
    <source>
        <dbReference type="ARBA" id="ARBA00022723"/>
    </source>
</evidence>
<evidence type="ECO:0000256" key="8">
    <source>
        <dbReference type="ARBA" id="ARBA00023125"/>
    </source>
</evidence>
<keyword evidence="8" id="KW-0238">DNA-binding</keyword>
<proteinExistence type="inferred from homology"/>
<keyword evidence="6 12" id="KW-0863">Zinc-finger</keyword>
<protein>
    <recommendedName>
        <fullName evidence="10">Protein krueppel</fullName>
    </recommendedName>
</protein>
<keyword evidence="4" id="KW-0479">Metal-binding</keyword>
<evidence type="ECO:0000256" key="10">
    <source>
        <dbReference type="ARBA" id="ARBA00023843"/>
    </source>
</evidence>